<evidence type="ECO:0000256" key="6">
    <source>
        <dbReference type="ARBA" id="ARBA00022679"/>
    </source>
</evidence>
<evidence type="ECO:0000256" key="8">
    <source>
        <dbReference type="ARBA" id="ARBA00022824"/>
    </source>
</evidence>
<dbReference type="EMBL" id="DF849942">
    <property type="protein sequence ID" value="GAT60197.1"/>
    <property type="molecule type" value="Genomic_DNA"/>
</dbReference>
<evidence type="ECO:0000256" key="9">
    <source>
        <dbReference type="ARBA" id="ARBA00022989"/>
    </source>
</evidence>
<dbReference type="InterPro" id="IPR004856">
    <property type="entry name" value="Glyco_trans_ALG6/ALG8"/>
</dbReference>
<evidence type="ECO:0000256" key="13">
    <source>
        <dbReference type="SAM" id="Phobius"/>
    </source>
</evidence>
<evidence type="ECO:0000313" key="16">
    <source>
        <dbReference type="Proteomes" id="UP000815677"/>
    </source>
</evidence>
<evidence type="ECO:0000256" key="11">
    <source>
        <dbReference type="ARBA" id="ARBA00032921"/>
    </source>
</evidence>
<feature type="domain" description="Thioesterase" evidence="14">
    <location>
        <begin position="49"/>
        <end position="124"/>
    </location>
</feature>
<dbReference type="Pfam" id="PF03061">
    <property type="entry name" value="4HBT"/>
    <property type="match status" value="1"/>
</dbReference>
<evidence type="ECO:0000313" key="15">
    <source>
        <dbReference type="EMBL" id="GAT60197.1"/>
    </source>
</evidence>
<proteinExistence type="inferred from homology"/>
<dbReference type="InterPro" id="IPR006683">
    <property type="entry name" value="Thioestr_dom"/>
</dbReference>
<dbReference type="EC" id="2.4.1.267" evidence="4"/>
<feature type="transmembrane region" description="Helical" evidence="13">
    <location>
        <begin position="448"/>
        <end position="469"/>
    </location>
</feature>
<gene>
    <name evidence="15" type="ORF">MCHLO_16376</name>
</gene>
<dbReference type="PANTHER" id="PTHR12413">
    <property type="entry name" value="DOLICHYL GLYCOSYLTRANSFERASE"/>
    <property type="match status" value="1"/>
</dbReference>
<keyword evidence="6" id="KW-0808">Transferase</keyword>
<keyword evidence="5" id="KW-0328">Glycosyltransferase</keyword>
<feature type="transmembrane region" description="Helical" evidence="13">
    <location>
        <begin position="743"/>
        <end position="762"/>
    </location>
</feature>
<comment type="subcellular location">
    <subcellularLocation>
        <location evidence="1">Endoplasmic reticulum membrane</location>
        <topology evidence="1">Multi-pass membrane protein</topology>
    </subcellularLocation>
</comment>
<evidence type="ECO:0000256" key="7">
    <source>
        <dbReference type="ARBA" id="ARBA00022692"/>
    </source>
</evidence>
<evidence type="ECO:0000256" key="12">
    <source>
        <dbReference type="SAM" id="MobiDB-lite"/>
    </source>
</evidence>
<feature type="transmembrane region" description="Helical" evidence="13">
    <location>
        <begin position="507"/>
        <end position="528"/>
    </location>
</feature>
<keyword evidence="9 13" id="KW-1133">Transmembrane helix</keyword>
<organism evidence="15 16">
    <name type="scientific">Mycena chlorophos</name>
    <name type="common">Agaric fungus</name>
    <name type="synonym">Agaricus chlorophos</name>
    <dbReference type="NCBI Taxonomy" id="658473"/>
    <lineage>
        <taxon>Eukaryota</taxon>
        <taxon>Fungi</taxon>
        <taxon>Dikarya</taxon>
        <taxon>Basidiomycota</taxon>
        <taxon>Agaricomycotina</taxon>
        <taxon>Agaricomycetes</taxon>
        <taxon>Agaricomycetidae</taxon>
        <taxon>Agaricales</taxon>
        <taxon>Marasmiineae</taxon>
        <taxon>Mycenaceae</taxon>
        <taxon>Mycena</taxon>
    </lineage>
</organism>
<keyword evidence="7 13" id="KW-0812">Transmembrane</keyword>
<dbReference type="Proteomes" id="UP000815677">
    <property type="component" value="Unassembled WGS sequence"/>
</dbReference>
<feature type="transmembrane region" description="Helical" evidence="13">
    <location>
        <begin position="603"/>
        <end position="624"/>
    </location>
</feature>
<feature type="transmembrane region" description="Helical" evidence="13">
    <location>
        <begin position="534"/>
        <end position="554"/>
    </location>
</feature>
<comment type="pathway">
    <text evidence="2">Protein modification; protein glycosylation.</text>
</comment>
<dbReference type="SUPFAM" id="SSF54637">
    <property type="entry name" value="Thioesterase/thiol ester dehydrase-isomerase"/>
    <property type="match status" value="1"/>
</dbReference>
<evidence type="ECO:0000256" key="3">
    <source>
        <dbReference type="ARBA" id="ARBA00008715"/>
    </source>
</evidence>
<dbReference type="CDD" id="cd03443">
    <property type="entry name" value="PaaI_thioesterase"/>
    <property type="match status" value="1"/>
</dbReference>
<name>A0ABQ0MAB7_MYCCL</name>
<evidence type="ECO:0000256" key="1">
    <source>
        <dbReference type="ARBA" id="ARBA00004477"/>
    </source>
</evidence>
<protein>
    <recommendedName>
        <fullName evidence="4">dolichyl-P-Glc:Man9GlcNAc2-PP-dolichol alpha-1,3-glucosyltransferase</fullName>
        <ecNumber evidence="4">2.4.1.267</ecNumber>
    </recommendedName>
    <alternativeName>
        <fullName evidence="11">Dol-P-Glc:Man(9)GlcNAc(2)-PP-Dol alpha-1,3-glucosyltransferase</fullName>
    </alternativeName>
</protein>
<keyword evidence="8" id="KW-0256">Endoplasmic reticulum</keyword>
<feature type="transmembrane region" description="Helical" evidence="13">
    <location>
        <begin position="715"/>
        <end position="731"/>
    </location>
</feature>
<evidence type="ECO:0000256" key="5">
    <source>
        <dbReference type="ARBA" id="ARBA00022676"/>
    </source>
</evidence>
<keyword evidence="16" id="KW-1185">Reference proteome</keyword>
<feature type="transmembrane region" description="Helical" evidence="13">
    <location>
        <begin position="644"/>
        <end position="665"/>
    </location>
</feature>
<keyword evidence="10 13" id="KW-0472">Membrane</keyword>
<dbReference type="Gene3D" id="3.10.129.10">
    <property type="entry name" value="Hotdog Thioesterase"/>
    <property type="match status" value="1"/>
</dbReference>
<accession>A0ABQ0MAB7</accession>
<dbReference type="PANTHER" id="PTHR12413:SF1">
    <property type="entry name" value="DOLICHYL PYROPHOSPHATE MAN9GLCNAC2 ALPHA-1,3-GLUCOSYLTRANSFERASE"/>
    <property type="match status" value="1"/>
</dbReference>
<feature type="transmembrane region" description="Helical" evidence="13">
    <location>
        <begin position="414"/>
        <end position="436"/>
    </location>
</feature>
<feature type="transmembrane region" description="Helical" evidence="13">
    <location>
        <begin position="475"/>
        <end position="500"/>
    </location>
</feature>
<evidence type="ECO:0000256" key="10">
    <source>
        <dbReference type="ARBA" id="ARBA00023136"/>
    </source>
</evidence>
<feature type="region of interest" description="Disordered" evidence="12">
    <location>
        <begin position="264"/>
        <end position="290"/>
    </location>
</feature>
<feature type="region of interest" description="Disordered" evidence="12">
    <location>
        <begin position="819"/>
        <end position="853"/>
    </location>
</feature>
<reference evidence="15" key="1">
    <citation type="submission" date="2014-09" db="EMBL/GenBank/DDBJ databases">
        <title>Genome sequence of the luminous mushroom Mycena chlorophos for searching fungal bioluminescence genes.</title>
        <authorList>
            <person name="Tanaka Y."/>
            <person name="Kasuga D."/>
            <person name="Oba Y."/>
            <person name="Hase S."/>
            <person name="Sato K."/>
            <person name="Oba Y."/>
            <person name="Sakakibara Y."/>
        </authorList>
    </citation>
    <scope>NUCLEOTIDE SEQUENCE</scope>
</reference>
<feature type="transmembrane region" description="Helical" evidence="13">
    <location>
        <begin position="672"/>
        <end position="695"/>
    </location>
</feature>
<dbReference type="InterPro" id="IPR029069">
    <property type="entry name" value="HotDog_dom_sf"/>
</dbReference>
<feature type="transmembrane region" description="Helical" evidence="13">
    <location>
        <begin position="774"/>
        <end position="793"/>
    </location>
</feature>
<sequence>MAACLRFTTRVWKSFLETKGHDATCFPNLKLLSAKPGVVTASLKIEPYNVHGGLVLSLTDTLGSLAVASKGHYMTGVSTDVGTSFVRPAGRPGDVLYMKSELTGMGKSLAYSRTEFTNADGVLLAYGYHTKYVGKSSSHPSNVVISEDGETLLEGEIRLSSGFPSKMEELSALPPETPRSSPVRVRTISVNSMRSLRSVAPAFARLPTEHEQPEILAPTPRQPLGPNRQLLEHSAQQWVQSLGSPSSSRPVSPISPTRRLASLAEESQHVKAPTPLSASTIPEEPLPPREREQEHAMARRWVRWMHKRGVKTWVLPTALLASTCVKLAVGLGSYSGEATPPMFGDYEAQRHWMELSIHLPFSRWYTYDLQYWGLDYPPLTAYVSWLCGLAAHWINPSWVALDHSRGIESVGSKVFMRSTVLFFDALVYVPALFYFTRTWQATRSKRSQNLALLTLLFQPALLLVDFGHFQYNSVMLGFTLLALNAFAFEADLIGAIFFVLSLGFKQMALYYAPAIGGYLLAKCLYLGSAHGGKLFVQLALTTSLSFLVVFLPFLPPFAPLSAILDPITRIFPFARGLFEDKVANFWCATNVAFKWKNWASTEVLIKLSAALTALGFLPNVLISLRVAWQTQLRAGQPRPAGHTLFLPLLPYMLLSSSMSFFLFSFQVHEKTILLPLMPITLLLSNAALDSTVFGWGVLANNIAVFSMWPLLKRDGLGVQYVALLVLWNRLLGYNPLRLPARSFIQILSVAVYVAAFALHVLELLVPAPARYPDIFPVLNVLISTPVFGLVWIWSIKCGVEASWALDSLGVATPRPARTSISIHEEPSTTHGTKPGSIGSSQGRKRAPFPSEEK</sequence>
<evidence type="ECO:0000256" key="2">
    <source>
        <dbReference type="ARBA" id="ARBA00004922"/>
    </source>
</evidence>
<evidence type="ECO:0000259" key="14">
    <source>
        <dbReference type="Pfam" id="PF03061"/>
    </source>
</evidence>
<dbReference type="Pfam" id="PF03155">
    <property type="entry name" value="Alg6_Alg8"/>
    <property type="match status" value="1"/>
</dbReference>
<comment type="similarity">
    <text evidence="3">Belongs to the ALG6/ALG8 glucosyltransferase family.</text>
</comment>
<evidence type="ECO:0000256" key="4">
    <source>
        <dbReference type="ARBA" id="ARBA00011937"/>
    </source>
</evidence>